<sequence length="167" mass="18646">MRFLPSSLLLLLLAIAPLGFTQQTATEEYSRDDFPSEFVFGAGTSAYQYEGAVAEDGRSPSIWDTFTLAGNMADKSTGDVASDGYHKYKEDVKLMSDLGLEAYRFSISWSRLLPNGRGDVNPKGLKYYNDLINELIEHEMISENMRMCASKSSETGFLTGLRLLNRM</sequence>
<dbReference type="AlphaFoldDB" id="A0A5P1EDQ8"/>
<dbReference type="Gramene" id="ONK62939">
    <property type="protein sequence ID" value="ONK62939"/>
    <property type="gene ID" value="A4U43_C07F9690"/>
</dbReference>
<evidence type="ECO:0000256" key="2">
    <source>
        <dbReference type="ARBA" id="ARBA00022801"/>
    </source>
</evidence>
<organism evidence="5 6">
    <name type="scientific">Asparagus officinalis</name>
    <name type="common">Garden asparagus</name>
    <dbReference type="NCBI Taxonomy" id="4686"/>
    <lineage>
        <taxon>Eukaryota</taxon>
        <taxon>Viridiplantae</taxon>
        <taxon>Streptophyta</taxon>
        <taxon>Embryophyta</taxon>
        <taxon>Tracheophyta</taxon>
        <taxon>Spermatophyta</taxon>
        <taxon>Magnoliopsida</taxon>
        <taxon>Liliopsida</taxon>
        <taxon>Asparagales</taxon>
        <taxon>Asparagaceae</taxon>
        <taxon>Asparagoideae</taxon>
        <taxon>Asparagus</taxon>
    </lineage>
</organism>
<dbReference type="InterPro" id="IPR017853">
    <property type="entry name" value="GH"/>
</dbReference>
<evidence type="ECO:0000256" key="4">
    <source>
        <dbReference type="SAM" id="SignalP"/>
    </source>
</evidence>
<dbReference type="InterPro" id="IPR001360">
    <property type="entry name" value="Glyco_hydro_1"/>
</dbReference>
<proteinExistence type="inferred from homology"/>
<evidence type="ECO:0000313" key="5">
    <source>
        <dbReference type="EMBL" id="ONK62939.1"/>
    </source>
</evidence>
<evidence type="ECO:0000256" key="3">
    <source>
        <dbReference type="RuleBase" id="RU003690"/>
    </source>
</evidence>
<feature type="signal peptide" evidence="4">
    <location>
        <begin position="1"/>
        <end position="21"/>
    </location>
</feature>
<dbReference type="SUPFAM" id="SSF51445">
    <property type="entry name" value="(Trans)glycosidases"/>
    <property type="match status" value="1"/>
</dbReference>
<evidence type="ECO:0000313" key="6">
    <source>
        <dbReference type="Proteomes" id="UP000243459"/>
    </source>
</evidence>
<dbReference type="GO" id="GO:0005975">
    <property type="term" value="P:carbohydrate metabolic process"/>
    <property type="evidence" value="ECO:0007669"/>
    <property type="project" value="InterPro"/>
</dbReference>
<dbReference type="InterPro" id="IPR033132">
    <property type="entry name" value="GH_1_N_CS"/>
</dbReference>
<name>A0A5P1EDQ8_ASPOF</name>
<reference evidence="6" key="1">
    <citation type="journal article" date="2017" name="Nat. Commun.">
        <title>The asparagus genome sheds light on the origin and evolution of a young Y chromosome.</title>
        <authorList>
            <person name="Harkess A."/>
            <person name="Zhou J."/>
            <person name="Xu C."/>
            <person name="Bowers J.E."/>
            <person name="Van der Hulst R."/>
            <person name="Ayyampalayam S."/>
            <person name="Mercati F."/>
            <person name="Riccardi P."/>
            <person name="McKain M.R."/>
            <person name="Kakrana A."/>
            <person name="Tang H."/>
            <person name="Ray J."/>
            <person name="Groenendijk J."/>
            <person name="Arikit S."/>
            <person name="Mathioni S.M."/>
            <person name="Nakano M."/>
            <person name="Shan H."/>
            <person name="Telgmann-Rauber A."/>
            <person name="Kanno A."/>
            <person name="Yue Z."/>
            <person name="Chen H."/>
            <person name="Li W."/>
            <person name="Chen Y."/>
            <person name="Xu X."/>
            <person name="Zhang Y."/>
            <person name="Luo S."/>
            <person name="Chen H."/>
            <person name="Gao J."/>
            <person name="Mao Z."/>
            <person name="Pires J.C."/>
            <person name="Luo M."/>
            <person name="Kudrna D."/>
            <person name="Wing R.A."/>
            <person name="Meyers B.C."/>
            <person name="Yi K."/>
            <person name="Kong H."/>
            <person name="Lavrijsen P."/>
            <person name="Sunseri F."/>
            <person name="Falavigna A."/>
            <person name="Ye Y."/>
            <person name="Leebens-Mack J.H."/>
            <person name="Chen G."/>
        </authorList>
    </citation>
    <scope>NUCLEOTIDE SEQUENCE [LARGE SCALE GENOMIC DNA]</scope>
    <source>
        <strain evidence="6">cv. DH0086</strain>
    </source>
</reference>
<dbReference type="EMBL" id="CM007387">
    <property type="protein sequence ID" value="ONK62939.1"/>
    <property type="molecule type" value="Genomic_DNA"/>
</dbReference>
<dbReference type="PROSITE" id="PS00653">
    <property type="entry name" value="GLYCOSYL_HYDROL_F1_2"/>
    <property type="match status" value="1"/>
</dbReference>
<evidence type="ECO:0000256" key="1">
    <source>
        <dbReference type="ARBA" id="ARBA00010838"/>
    </source>
</evidence>
<protein>
    <submittedName>
        <fullName evidence="5">Uncharacterized protein</fullName>
    </submittedName>
</protein>
<dbReference type="GO" id="GO:0008422">
    <property type="term" value="F:beta-glucosidase activity"/>
    <property type="evidence" value="ECO:0007669"/>
    <property type="project" value="TreeGrafter"/>
</dbReference>
<comment type="similarity">
    <text evidence="1 3">Belongs to the glycosyl hydrolase 1 family.</text>
</comment>
<accession>A0A5P1EDQ8</accession>
<feature type="chain" id="PRO_5024467734" evidence="4">
    <location>
        <begin position="22"/>
        <end position="167"/>
    </location>
</feature>
<dbReference type="PANTHER" id="PTHR10353">
    <property type="entry name" value="GLYCOSYL HYDROLASE"/>
    <property type="match status" value="1"/>
</dbReference>
<dbReference type="PANTHER" id="PTHR10353:SF29">
    <property type="entry name" value="BETA-GLUCOSIDASE 11"/>
    <property type="match status" value="1"/>
</dbReference>
<dbReference type="Pfam" id="PF00232">
    <property type="entry name" value="Glyco_hydro_1"/>
    <property type="match status" value="1"/>
</dbReference>
<keyword evidence="2" id="KW-0378">Hydrolase</keyword>
<keyword evidence="6" id="KW-1185">Reference proteome</keyword>
<gene>
    <name evidence="5" type="ORF">A4U43_C07F9690</name>
</gene>
<keyword evidence="4" id="KW-0732">Signal</keyword>
<dbReference type="OMA" id="EHEMISE"/>
<dbReference type="Gene3D" id="3.20.20.80">
    <property type="entry name" value="Glycosidases"/>
    <property type="match status" value="1"/>
</dbReference>
<dbReference type="Proteomes" id="UP000243459">
    <property type="component" value="Chromosome 7"/>
</dbReference>